<dbReference type="Proteomes" id="UP000240904">
    <property type="component" value="Unassembled WGS sequence"/>
</dbReference>
<reference evidence="1 2" key="1">
    <citation type="submission" date="2018-03" db="EMBL/GenBank/DDBJ databases">
        <title>Whole genome sequencing of Histamine producing bacteria.</title>
        <authorList>
            <person name="Butler K."/>
        </authorList>
    </citation>
    <scope>NUCLEOTIDE SEQUENCE [LARGE SCALE GENOMIC DNA]</scope>
    <source>
        <strain evidence="1 2">DSM 16190</strain>
    </source>
</reference>
<evidence type="ECO:0000313" key="2">
    <source>
        <dbReference type="Proteomes" id="UP000240904"/>
    </source>
</evidence>
<keyword evidence="2" id="KW-1185">Reference proteome</keyword>
<protein>
    <submittedName>
        <fullName evidence="1">Uncharacterized protein</fullName>
    </submittedName>
</protein>
<evidence type="ECO:0000313" key="1">
    <source>
        <dbReference type="EMBL" id="PSW05204.1"/>
    </source>
</evidence>
<organism evidence="1 2">
    <name type="scientific">Photobacterium lipolyticum</name>
    <dbReference type="NCBI Taxonomy" id="266810"/>
    <lineage>
        <taxon>Bacteria</taxon>
        <taxon>Pseudomonadati</taxon>
        <taxon>Pseudomonadota</taxon>
        <taxon>Gammaproteobacteria</taxon>
        <taxon>Vibrionales</taxon>
        <taxon>Vibrionaceae</taxon>
        <taxon>Photobacterium</taxon>
    </lineage>
</organism>
<name>A0A2T3MZ22_9GAMM</name>
<dbReference type="OrthoDB" id="5824496at2"/>
<dbReference type="AlphaFoldDB" id="A0A2T3MZ22"/>
<comment type="caution">
    <text evidence="1">The sequence shown here is derived from an EMBL/GenBank/DDBJ whole genome shotgun (WGS) entry which is preliminary data.</text>
</comment>
<gene>
    <name evidence="1" type="ORF">C9I89_10505</name>
</gene>
<dbReference type="EMBL" id="PYMC01000006">
    <property type="protein sequence ID" value="PSW05204.1"/>
    <property type="molecule type" value="Genomic_DNA"/>
</dbReference>
<sequence>MNFRDRIEDIEERIALAYEEGNYLEAKSLENELKKNLGQKNLFDEKEPYSLEGRTFIDDE</sequence>
<proteinExistence type="predicted"/>
<dbReference type="RefSeq" id="WP_107283305.1">
    <property type="nucleotide sequence ID" value="NZ_PYMC01000006.1"/>
</dbReference>
<accession>A0A2T3MZ22</accession>